<evidence type="ECO:0000313" key="1">
    <source>
        <dbReference type="EMBL" id="SHF73560.1"/>
    </source>
</evidence>
<organism evidence="1 2">
    <name type="scientific">Dysgonomonas macrotermitis</name>
    <dbReference type="NCBI Taxonomy" id="1346286"/>
    <lineage>
        <taxon>Bacteria</taxon>
        <taxon>Pseudomonadati</taxon>
        <taxon>Bacteroidota</taxon>
        <taxon>Bacteroidia</taxon>
        <taxon>Bacteroidales</taxon>
        <taxon>Dysgonomonadaceae</taxon>
        <taxon>Dysgonomonas</taxon>
    </lineage>
</organism>
<protein>
    <submittedName>
        <fullName evidence="1">Uncharacterized protein</fullName>
    </submittedName>
</protein>
<proteinExistence type="predicted"/>
<gene>
    <name evidence="1" type="ORF">SAMN05444362_109132</name>
</gene>
<dbReference type="STRING" id="1346286.SAMN05444362_109132"/>
<accession>A0A1M5E322</accession>
<dbReference type="Proteomes" id="UP000184480">
    <property type="component" value="Unassembled WGS sequence"/>
</dbReference>
<reference evidence="2" key="1">
    <citation type="submission" date="2016-11" db="EMBL/GenBank/DDBJ databases">
        <authorList>
            <person name="Varghese N."/>
            <person name="Submissions S."/>
        </authorList>
    </citation>
    <scope>NUCLEOTIDE SEQUENCE [LARGE SCALE GENOMIC DNA]</scope>
    <source>
        <strain evidence="2">DSM 27370</strain>
    </source>
</reference>
<dbReference type="AlphaFoldDB" id="A0A1M5E322"/>
<dbReference type="EMBL" id="FQUC01000009">
    <property type="protein sequence ID" value="SHF73560.1"/>
    <property type="molecule type" value="Genomic_DNA"/>
</dbReference>
<sequence length="515" mass="60162">MTFTFFIRNNTILMTTRYFILFLLLTSYFHTFAQTQATGLQGLIDSSGNQYYEWAGYDVYLEEIKTPKNSKDISKLKKKYGLKNIKNEYSSLSISYPNTIIYSKDILERNGEKYPEIDEHRILYILDNLDNASSLIYIRKIGKRNTDIEKQILNLYFTQQLHEYIVPMQIDSIDFAGRTLQLGNICEWRSPHNIYCNGGQVSWSVFNTLDQAKDEVDNYIKTSESKYHVTIEDKELPLLFEGKKSIARRIVYKSIYNSEAYPLIVYYITAEIRNRYISCILSHYGYNRDDYELPELLKELIQFEEVPESAWNKYNIPEKDELKPEQKEEAKRLVRERKYKSPFLNIKSGMYIPLGKQQDILGISPYIELDFNLNLSRYYDSNSSILFSLGFVMPNDRKRFNYYTGTVLSTKAHAIGNLNVGYRYTSKLSQNIYWDNYTKIGISAITTNLKKEDKKKNDQGGNTYSVDVFNWIIGTHFRFKQGGIFFEYQFAPYGKSEHLDVGGNSAILTGLSFSF</sequence>
<name>A0A1M5E322_9BACT</name>
<keyword evidence="2" id="KW-1185">Reference proteome</keyword>
<evidence type="ECO:0000313" key="2">
    <source>
        <dbReference type="Proteomes" id="UP000184480"/>
    </source>
</evidence>